<name>A0ABV9FMY0_9NOCA</name>
<keyword evidence="7 9" id="KW-0012">Acyltransferase</keyword>
<dbReference type="PROSITE" id="PS51186">
    <property type="entry name" value="GNAT"/>
    <property type="match status" value="1"/>
</dbReference>
<evidence type="ECO:0000256" key="7">
    <source>
        <dbReference type="ARBA" id="ARBA00023315"/>
    </source>
</evidence>
<dbReference type="SUPFAM" id="SSF55729">
    <property type="entry name" value="Acyl-CoA N-acyltransferases (Nat)"/>
    <property type="match status" value="1"/>
</dbReference>
<evidence type="ECO:0000313" key="13">
    <source>
        <dbReference type="Proteomes" id="UP001595914"/>
    </source>
</evidence>
<comment type="pathway">
    <text evidence="2 9">Amine and polyamine biosynthesis; ectoine biosynthesis; L-ectoine from L-aspartate 4-semialdehyde: step 2/3.</text>
</comment>
<dbReference type="Gene3D" id="3.40.630.30">
    <property type="match status" value="1"/>
</dbReference>
<dbReference type="EMBL" id="JBHSFO010000002">
    <property type="protein sequence ID" value="MFC4603198.1"/>
    <property type="molecule type" value="Genomic_DNA"/>
</dbReference>
<evidence type="ECO:0000259" key="11">
    <source>
        <dbReference type="PROSITE" id="PS51186"/>
    </source>
</evidence>
<comment type="caution">
    <text evidence="12">The sequence shown here is derived from an EMBL/GenBank/DDBJ whole genome shotgun (WGS) entry which is preliminary data.</text>
</comment>
<dbReference type="NCBIfam" id="TIGR02406">
    <property type="entry name" value="ectoine_EctA"/>
    <property type="match status" value="1"/>
</dbReference>
<dbReference type="PANTHER" id="PTHR43072">
    <property type="entry name" value="N-ACETYLTRANSFERASE"/>
    <property type="match status" value="1"/>
</dbReference>
<evidence type="ECO:0000256" key="4">
    <source>
        <dbReference type="ARBA" id="ARBA00012355"/>
    </source>
</evidence>
<protein>
    <recommendedName>
        <fullName evidence="5 9">L-2,4-diaminobutyric acid acetyltransferase</fullName>
        <shortName evidence="9">DABA acetyltransferase</shortName>
        <ecNumber evidence="4 9">2.3.1.178</ecNumber>
    </recommendedName>
</protein>
<evidence type="ECO:0000313" key="12">
    <source>
        <dbReference type="EMBL" id="MFC4603198.1"/>
    </source>
</evidence>
<proteinExistence type="inferred from homology"/>
<accession>A0ABV9FMY0</accession>
<evidence type="ECO:0000256" key="3">
    <source>
        <dbReference type="ARBA" id="ARBA00010712"/>
    </source>
</evidence>
<dbReference type="PANTHER" id="PTHR43072:SF60">
    <property type="entry name" value="L-2,4-DIAMINOBUTYRIC ACID ACETYLTRANSFERASE"/>
    <property type="match status" value="1"/>
</dbReference>
<organism evidence="12 13">
    <name type="scientific">Rhodococcus kronopolitis</name>
    <dbReference type="NCBI Taxonomy" id="1460226"/>
    <lineage>
        <taxon>Bacteria</taxon>
        <taxon>Bacillati</taxon>
        <taxon>Actinomycetota</taxon>
        <taxon>Actinomycetes</taxon>
        <taxon>Mycobacteriales</taxon>
        <taxon>Nocardiaceae</taxon>
        <taxon>Rhodococcus</taxon>
    </lineage>
</organism>
<evidence type="ECO:0000256" key="2">
    <source>
        <dbReference type="ARBA" id="ARBA00004978"/>
    </source>
</evidence>
<dbReference type="Pfam" id="PF00583">
    <property type="entry name" value="Acetyltransf_1"/>
    <property type="match status" value="1"/>
</dbReference>
<reference evidence="13" key="1">
    <citation type="journal article" date="2019" name="Int. J. Syst. Evol. Microbiol.">
        <title>The Global Catalogue of Microorganisms (GCM) 10K type strain sequencing project: providing services to taxonomists for standard genome sequencing and annotation.</title>
        <authorList>
            <consortium name="The Broad Institute Genomics Platform"/>
            <consortium name="The Broad Institute Genome Sequencing Center for Infectious Disease"/>
            <person name="Wu L."/>
            <person name="Ma J."/>
        </authorList>
    </citation>
    <scope>NUCLEOTIDE SEQUENCE [LARGE SCALE GENOMIC DNA]</scope>
    <source>
        <strain evidence="13">CCUG 54520</strain>
    </source>
</reference>
<dbReference type="CDD" id="cd04301">
    <property type="entry name" value="NAT_SF"/>
    <property type="match status" value="1"/>
</dbReference>
<evidence type="ECO:0000256" key="10">
    <source>
        <dbReference type="SAM" id="MobiDB-lite"/>
    </source>
</evidence>
<evidence type="ECO:0000256" key="9">
    <source>
        <dbReference type="RuleBase" id="RU365045"/>
    </source>
</evidence>
<comment type="function">
    <text evidence="1 9">Catalyzes the acetylation of L-2,4-diaminobutyrate (DABA) to gamma-N-acetyl-alpha,gamma-diaminobutyric acid (ADABA) with acetyl coenzyme A.</text>
</comment>
<comment type="similarity">
    <text evidence="3 9">Belongs to the acetyltransferase family. EctA subfamily.</text>
</comment>
<dbReference type="InterPro" id="IPR016181">
    <property type="entry name" value="Acyl_CoA_acyltransferase"/>
</dbReference>
<feature type="region of interest" description="Disordered" evidence="10">
    <location>
        <begin position="139"/>
        <end position="163"/>
    </location>
</feature>
<dbReference type="GO" id="GO:0033816">
    <property type="term" value="F:diaminobutyrate acetyltransferase activity"/>
    <property type="evidence" value="ECO:0007669"/>
    <property type="project" value="UniProtKB-EC"/>
</dbReference>
<sequence length="163" mass="17970">MPTLRQPTLADAARLWEIARDTAVLDLNSSYSYLLWCRDFAETSVVAEHDGRVGGYVTGFVRPTDPTTVFVWQVAVDDALRGRGVASAMLNFLLDHLAHQGVSMLETTISPDNTGSQALFASVARSRYTSISTRKLFGSNNFPDQHEPEDLYVIGDDSSRGEQ</sequence>
<dbReference type="InterPro" id="IPR000182">
    <property type="entry name" value="GNAT_dom"/>
</dbReference>
<dbReference type="RefSeq" id="WP_378415250.1">
    <property type="nucleotide sequence ID" value="NZ_JBHSFO010000002.1"/>
</dbReference>
<gene>
    <name evidence="9 12" type="primary">ectA</name>
    <name evidence="12" type="ORF">ACFO6S_05800</name>
</gene>
<keyword evidence="6 9" id="KW-0808">Transferase</keyword>
<feature type="domain" description="N-acetyltransferase" evidence="11">
    <location>
        <begin position="2"/>
        <end position="157"/>
    </location>
</feature>
<evidence type="ECO:0000256" key="8">
    <source>
        <dbReference type="ARBA" id="ARBA00048924"/>
    </source>
</evidence>
<evidence type="ECO:0000256" key="6">
    <source>
        <dbReference type="ARBA" id="ARBA00022679"/>
    </source>
</evidence>
<dbReference type="EC" id="2.3.1.178" evidence="4 9"/>
<keyword evidence="13" id="KW-1185">Reference proteome</keyword>
<dbReference type="Proteomes" id="UP001595914">
    <property type="component" value="Unassembled WGS sequence"/>
</dbReference>
<evidence type="ECO:0000256" key="1">
    <source>
        <dbReference type="ARBA" id="ARBA00003741"/>
    </source>
</evidence>
<evidence type="ECO:0000256" key="5">
    <source>
        <dbReference type="ARBA" id="ARBA00017935"/>
    </source>
</evidence>
<dbReference type="InterPro" id="IPR012772">
    <property type="entry name" value="Ectoine_EctA"/>
</dbReference>
<comment type="catalytic activity">
    <reaction evidence="8 9">
        <text>L-2,4-diaminobutanoate + acetyl-CoA = (2S)-4-acetamido-2-aminobutanoate + CoA + H(+)</text>
        <dbReference type="Rhea" id="RHEA:16901"/>
        <dbReference type="ChEBI" id="CHEBI:15378"/>
        <dbReference type="ChEBI" id="CHEBI:57287"/>
        <dbReference type="ChEBI" id="CHEBI:57288"/>
        <dbReference type="ChEBI" id="CHEBI:58761"/>
        <dbReference type="ChEBI" id="CHEBI:58929"/>
        <dbReference type="EC" id="2.3.1.178"/>
    </reaction>
</comment>